<sequence>MVSKKDGHIIDLSYDHENAIGRWVNSLQQYTAQLGQALERTMNFYTQMIDIDTLLRHPRT</sequence>
<dbReference type="RefSeq" id="XP_007323257.1">
    <property type="nucleotide sequence ID" value="XM_007323195.1"/>
</dbReference>
<dbReference type="GeneID" id="18812071"/>
<dbReference type="HOGENOM" id="CLU_2943216_0_0_1"/>
<dbReference type="EMBL" id="GL945442">
    <property type="protein sequence ID" value="EGO19822.1"/>
    <property type="molecule type" value="Genomic_DNA"/>
</dbReference>
<dbReference type="Proteomes" id="UP000008064">
    <property type="component" value="Unassembled WGS sequence"/>
</dbReference>
<reference evidence="1" key="1">
    <citation type="submission" date="2011-04" db="EMBL/GenBank/DDBJ databases">
        <title>Evolution of plant cell wall degrading machinery underlies the functional diversity of forest fungi.</title>
        <authorList>
            <consortium name="US DOE Joint Genome Institute (JGI-PGF)"/>
            <person name="Eastwood D.C."/>
            <person name="Floudas D."/>
            <person name="Binder M."/>
            <person name="Majcherczyk A."/>
            <person name="Schneider P."/>
            <person name="Aerts A."/>
            <person name="Asiegbu F.O."/>
            <person name="Baker S.E."/>
            <person name="Barry K."/>
            <person name="Bendiksby M."/>
            <person name="Blumentritt M."/>
            <person name="Coutinho P.M."/>
            <person name="Cullen D."/>
            <person name="Cullen D."/>
            <person name="Gathman A."/>
            <person name="Goodell B."/>
            <person name="Henrissat B."/>
            <person name="Ihrmark K."/>
            <person name="Kauserud H."/>
            <person name="Kohler A."/>
            <person name="LaButti K."/>
            <person name="Lapidus A."/>
            <person name="Lavin J.L."/>
            <person name="Lee Y.-H."/>
            <person name="Lindquist E."/>
            <person name="Lilly W."/>
            <person name="Lucas S."/>
            <person name="Morin E."/>
            <person name="Murat C."/>
            <person name="Oguiza J.A."/>
            <person name="Park J."/>
            <person name="Pisabarro A.G."/>
            <person name="Riley R."/>
            <person name="Rosling A."/>
            <person name="Salamov A."/>
            <person name="Schmidt O."/>
            <person name="Schmutz J."/>
            <person name="Skrede I."/>
            <person name="Stenlid J."/>
            <person name="Wiebenga A."/>
            <person name="Xie X."/>
            <person name="Kues U."/>
            <person name="Hibbett D.S."/>
            <person name="Hoffmeister D."/>
            <person name="Hogberg N."/>
            <person name="Martin F."/>
            <person name="Grigoriev I.V."/>
            <person name="Watkinson S.C."/>
        </authorList>
    </citation>
    <scope>NUCLEOTIDE SEQUENCE</scope>
    <source>
        <strain evidence="1">S7.9</strain>
    </source>
</reference>
<evidence type="ECO:0000313" key="1">
    <source>
        <dbReference type="EMBL" id="EGO19822.1"/>
    </source>
</evidence>
<dbReference type="KEGG" id="sla:SERLADRAFT_401009"/>
<name>F8PAI3_SERL9</name>
<protein>
    <submittedName>
        <fullName evidence="1">Uncharacterized protein</fullName>
    </submittedName>
</protein>
<proteinExistence type="predicted"/>
<gene>
    <name evidence="1" type="ORF">SERLADRAFT_401009</name>
</gene>
<dbReference type="AlphaFoldDB" id="F8PAI3"/>
<accession>F8PAI3</accession>
<organism>
    <name type="scientific">Serpula lacrymans var. lacrymans (strain S7.9)</name>
    <name type="common">Dry rot fungus</name>
    <dbReference type="NCBI Taxonomy" id="578457"/>
    <lineage>
        <taxon>Eukaryota</taxon>
        <taxon>Fungi</taxon>
        <taxon>Dikarya</taxon>
        <taxon>Basidiomycota</taxon>
        <taxon>Agaricomycotina</taxon>
        <taxon>Agaricomycetes</taxon>
        <taxon>Agaricomycetidae</taxon>
        <taxon>Boletales</taxon>
        <taxon>Coniophorineae</taxon>
        <taxon>Serpulaceae</taxon>
        <taxon>Serpula</taxon>
    </lineage>
</organism>